<keyword evidence="1" id="KW-0175">Coiled coil</keyword>
<dbReference type="EMBL" id="BNEA01000001">
    <property type="protein sequence ID" value="GHI50352.1"/>
    <property type="molecule type" value="Genomic_DNA"/>
</dbReference>
<protein>
    <recommendedName>
        <fullName evidence="4">Chromosome partition protein Smc</fullName>
    </recommendedName>
</protein>
<comment type="caution">
    <text evidence="2">The sequence shown here is derived from an EMBL/GenBank/DDBJ whole genome shotgun (WGS) entry which is preliminary data.</text>
</comment>
<accession>A0ABQ3R3C4</accession>
<proteinExistence type="predicted"/>
<keyword evidence="3" id="KW-1185">Reference proteome</keyword>
<gene>
    <name evidence="2" type="ORF">Srubr_01980</name>
</gene>
<dbReference type="RefSeq" id="WP_189999647.1">
    <property type="nucleotide sequence ID" value="NZ_BNCB01000032.1"/>
</dbReference>
<evidence type="ECO:0000313" key="3">
    <source>
        <dbReference type="Proteomes" id="UP000646738"/>
    </source>
</evidence>
<evidence type="ECO:0000256" key="1">
    <source>
        <dbReference type="SAM" id="Coils"/>
    </source>
</evidence>
<feature type="coiled-coil region" evidence="1">
    <location>
        <begin position="174"/>
        <end position="229"/>
    </location>
</feature>
<feature type="coiled-coil region" evidence="1">
    <location>
        <begin position="112"/>
        <end position="150"/>
    </location>
</feature>
<reference evidence="3" key="1">
    <citation type="submission" date="2023-07" db="EMBL/GenBank/DDBJ databases">
        <title>Whole genome shotgun sequence of Streptomyces achromogenes subsp. rubradiris NBRC 14000.</title>
        <authorList>
            <person name="Komaki H."/>
            <person name="Tamura T."/>
        </authorList>
    </citation>
    <scope>NUCLEOTIDE SEQUENCE [LARGE SCALE GENOMIC DNA]</scope>
    <source>
        <strain evidence="3">NBRC 14000</strain>
    </source>
</reference>
<sequence>MNTRSVNSAAGVILAAMQQKQTATGIALALESAGLLMSPESATDLQGRLDEAHEELTGVSLSLYEEELETARLRLALKSAQRGRREMRSQRDEFCDRVDTLTAVAKGNKRHVADLTAECQRLQTELVAARERYREGLRKADEQVNAMSAEVKRYAAGDESPVLWSVYNKMHGRALSSEAEAEGLRARVAELEAERHATNEALSEAAESLREHRDRIAELEKERARYVGAEPTIAEELTYLSRCLDAVLDLCEKAEKQATRWENPLPMPEWVAEVRAAAEGMVERTSYPPAMPWARLMDDEDLAEFLDGLVGALETGGARDALAEVEDTCATWRAIAEAQHAHNTAPGPGEETAR</sequence>
<evidence type="ECO:0008006" key="4">
    <source>
        <dbReference type="Google" id="ProtNLM"/>
    </source>
</evidence>
<dbReference type="Proteomes" id="UP000646738">
    <property type="component" value="Unassembled WGS sequence"/>
</dbReference>
<name>A0ABQ3R3C4_STRRR</name>
<evidence type="ECO:0000313" key="2">
    <source>
        <dbReference type="EMBL" id="GHI50352.1"/>
    </source>
</evidence>
<organism evidence="2 3">
    <name type="scientific">Streptomyces rubradiris</name>
    <name type="common">Streptomyces achromogenes subsp. rubradiris</name>
    <dbReference type="NCBI Taxonomy" id="285531"/>
    <lineage>
        <taxon>Bacteria</taxon>
        <taxon>Bacillati</taxon>
        <taxon>Actinomycetota</taxon>
        <taxon>Actinomycetes</taxon>
        <taxon>Kitasatosporales</taxon>
        <taxon>Streptomycetaceae</taxon>
        <taxon>Streptomyces</taxon>
    </lineage>
</organism>